<keyword evidence="2" id="KW-1185">Reference proteome</keyword>
<proteinExistence type="predicted"/>
<dbReference type="Proteomes" id="UP000828048">
    <property type="component" value="Chromosome 4"/>
</dbReference>
<sequence length="865" mass="97378">MAIKGPHLIISPDMDKWMTEIKRILPSLRATKDMGAPFKKKSFQIYVTNEQNLSEKKTRAKKKWEYIIVDGAPQSDISLVREGNERTRCLHIINSPLKDDLRELSSILYYLMPQYLKSSDEVFSKLQVIANANQEKFVQQLHSVLHLFFFGRSRPDNGEQWPQMAEVVLEVGMSSMQKKKLRELYKMPQDPTHDAYNVDQALKQAVQLLKCSNHPFLFKKSKFCDSSKEELIRSADLDFVAMVAKENEKGPSSTDVLGSDDPYFIHHSDNPTAVFVSPLLSSGSTNFNANLADISSDQTPPPVIPLPIEDHPHFDYTPTQSISVQEPTLTQKDRPPITKTYQRRQTAHNEPAIAQIPPSSLVPAAQPEITAMPHLADGSLSITNPCDNPNTTRPTRERRKPSYLQDFHCSAVANDTLHNPESSHRSDIIEEYLRFREYQFVRIDENSTLKDCNEAADSFSSPAKKIFICLLSTRVGVLSGLPADTVILYDSSWNQNTDWEAQYCAMSEVVQVYRLSTMRTFEQSLIDRLYPPIDEDGEDDEAMEDDDPYFADVDSLVMGMRWHGPTICESEKSTIATVDEIVRKGVNEMDKNIRKILAHKNLKKEEEEKRSKEGIRPRATTTGNLCFEDLSVSFYFYSAVIDCILCIGEVGGPDLRSFTQQFPADSKGDTVGEASGAMDDMRNSEESETNKEVPSEHKQQPESSEPRGLFSDLRNQRDLAHPSNILLGPQCIEGENLKKEEEEKRSKEGIRPRATTTGNLCFEDLSVSFYFYSAVIDCILCIGEVGGPDLRSFTQQFPADSKGDTVGEASGAMDGTRNSEESETNKEAPSEHKQQPESSEPRGLFSDLRNQGDLAHPSDQEHGNL</sequence>
<comment type="caution">
    <text evidence="1">The sequence shown here is derived from an EMBL/GenBank/DDBJ whole genome shotgun (WGS) entry which is preliminary data.</text>
</comment>
<organism evidence="1 2">
    <name type="scientific">Vaccinium darrowii</name>
    <dbReference type="NCBI Taxonomy" id="229202"/>
    <lineage>
        <taxon>Eukaryota</taxon>
        <taxon>Viridiplantae</taxon>
        <taxon>Streptophyta</taxon>
        <taxon>Embryophyta</taxon>
        <taxon>Tracheophyta</taxon>
        <taxon>Spermatophyta</taxon>
        <taxon>Magnoliopsida</taxon>
        <taxon>eudicotyledons</taxon>
        <taxon>Gunneridae</taxon>
        <taxon>Pentapetalae</taxon>
        <taxon>asterids</taxon>
        <taxon>Ericales</taxon>
        <taxon>Ericaceae</taxon>
        <taxon>Vaccinioideae</taxon>
        <taxon>Vaccinieae</taxon>
        <taxon>Vaccinium</taxon>
    </lineage>
</organism>
<accession>A0ACB7Z288</accession>
<evidence type="ECO:0000313" key="2">
    <source>
        <dbReference type="Proteomes" id="UP000828048"/>
    </source>
</evidence>
<protein>
    <submittedName>
        <fullName evidence="1">Uncharacterized protein</fullName>
    </submittedName>
</protein>
<dbReference type="EMBL" id="CM037154">
    <property type="protein sequence ID" value="KAH7859696.1"/>
    <property type="molecule type" value="Genomic_DNA"/>
</dbReference>
<reference evidence="1 2" key="1">
    <citation type="journal article" date="2021" name="Hortic Res">
        <title>High-quality reference genome and annotation aids understanding of berry development for evergreen blueberry (Vaccinium darrowii).</title>
        <authorList>
            <person name="Yu J."/>
            <person name="Hulse-Kemp A.M."/>
            <person name="Babiker E."/>
            <person name="Staton M."/>
        </authorList>
    </citation>
    <scope>NUCLEOTIDE SEQUENCE [LARGE SCALE GENOMIC DNA]</scope>
    <source>
        <strain evidence="2">cv. NJ 8807/NJ 8810</strain>
        <tissue evidence="1">Young leaf</tissue>
    </source>
</reference>
<evidence type="ECO:0000313" key="1">
    <source>
        <dbReference type="EMBL" id="KAH7859696.1"/>
    </source>
</evidence>
<name>A0ACB7Z288_9ERIC</name>
<gene>
    <name evidence="1" type="ORF">Vadar_004429</name>
</gene>